<keyword evidence="2" id="KW-0808">Transferase</keyword>
<accession>A0A1G6PXP7</accession>
<keyword evidence="3" id="KW-1185">Reference proteome</keyword>
<dbReference type="Proteomes" id="UP000198757">
    <property type="component" value="Unassembled WGS sequence"/>
</dbReference>
<evidence type="ECO:0000259" key="1">
    <source>
        <dbReference type="Pfam" id="PF04101"/>
    </source>
</evidence>
<organism evidence="2 3">
    <name type="scientific">Niabella drilacis (strain DSM 25811 / CCM 8410 / CCUG 62505 / LMG 26954 / E90)</name>
    <dbReference type="NCBI Taxonomy" id="1285928"/>
    <lineage>
        <taxon>Bacteria</taxon>
        <taxon>Pseudomonadati</taxon>
        <taxon>Bacteroidota</taxon>
        <taxon>Chitinophagia</taxon>
        <taxon>Chitinophagales</taxon>
        <taxon>Chitinophagaceae</taxon>
        <taxon>Niabella</taxon>
    </lineage>
</organism>
<dbReference type="GO" id="GO:0016758">
    <property type="term" value="F:hexosyltransferase activity"/>
    <property type="evidence" value="ECO:0007669"/>
    <property type="project" value="InterPro"/>
</dbReference>
<dbReference type="SUPFAM" id="SSF53756">
    <property type="entry name" value="UDP-Glycosyltransferase/glycogen phosphorylase"/>
    <property type="match status" value="1"/>
</dbReference>
<dbReference type="AlphaFoldDB" id="A0A1G6PXP7"/>
<evidence type="ECO:0000313" key="2">
    <source>
        <dbReference type="EMBL" id="SDC84741.1"/>
    </source>
</evidence>
<gene>
    <name evidence="2" type="ORF">SAMN04487894_104197</name>
</gene>
<dbReference type="OrthoDB" id="9803241at2"/>
<sequence length="368" mass="40916">MAPEHHKKHILVAPLDWGLGHTTRCIPVIYELLKQGARVTAAGNRVQLRLLEKEFSQIDFQYLEGYNVHYTAKRSRFVINLAQQAPAILEAIRNENRWLRDIVREYSIDGVISDNRFGLYHAGIPTVFITHQLKIRNPLGRMMETLSRRINYRWIGRFSRCWIPDYPEAPGLAGALSHPAVMPAIPCAYIGPLSRMQLLPGAVAKEMVLILLSGPEPQRSLFEKIVCEQLPSCKAGTVLVRGLPNGGGPPLAVPGSTVVYDHLPAQKLNQLMCDAAYIICRSGYSSVMDLQAVGARPILVPTPGQTEQEYLAELLGSQHHAVICSQEQFNMEVLLGEAKYRNCILPHRNGGSVLEQAVEGFLNECKPG</sequence>
<protein>
    <submittedName>
        <fullName evidence="2">UDP:flavonoid glycosyltransferase YjiC, YdhE family</fullName>
    </submittedName>
</protein>
<reference evidence="3" key="1">
    <citation type="submission" date="2016-10" db="EMBL/GenBank/DDBJ databases">
        <authorList>
            <person name="Varghese N."/>
            <person name="Submissions S."/>
        </authorList>
    </citation>
    <scope>NUCLEOTIDE SEQUENCE [LARGE SCALE GENOMIC DNA]</scope>
    <source>
        <strain evidence="3">DSM 25811 / CCM 8410 / LMG 26954 / E90</strain>
    </source>
</reference>
<dbReference type="InterPro" id="IPR007235">
    <property type="entry name" value="Glyco_trans_28_C"/>
</dbReference>
<dbReference type="PANTHER" id="PTHR21015">
    <property type="entry name" value="UDP-N-ACETYLGLUCOSAMINE--N-ACETYLMURAMYL-(PENTAPEPTIDE) PYROPHOSPHORYL-UNDECAPRENOL N-ACETYLGLUCOSAMINE TRANSFERASE 1"/>
    <property type="match status" value="1"/>
</dbReference>
<dbReference type="Pfam" id="PF04101">
    <property type="entry name" value="Glyco_tran_28_C"/>
    <property type="match status" value="1"/>
</dbReference>
<dbReference type="PANTHER" id="PTHR21015:SF22">
    <property type="entry name" value="GLYCOSYLTRANSFERASE"/>
    <property type="match status" value="1"/>
</dbReference>
<dbReference type="Gene3D" id="3.40.50.2000">
    <property type="entry name" value="Glycogen Phosphorylase B"/>
    <property type="match status" value="1"/>
</dbReference>
<dbReference type="EMBL" id="FMZO01000004">
    <property type="protein sequence ID" value="SDC84741.1"/>
    <property type="molecule type" value="Genomic_DNA"/>
</dbReference>
<feature type="domain" description="Glycosyl transferase family 28 C-terminal" evidence="1">
    <location>
        <begin position="266"/>
        <end position="333"/>
    </location>
</feature>
<dbReference type="STRING" id="1285928.SAMN04487894_104197"/>
<name>A0A1G6PXP7_NIADE</name>
<evidence type="ECO:0000313" key="3">
    <source>
        <dbReference type="Proteomes" id="UP000198757"/>
    </source>
</evidence>
<proteinExistence type="predicted"/>